<dbReference type="EMBL" id="CH445344">
    <property type="protein sequence ID" value="EAT80804.1"/>
    <property type="molecule type" value="Genomic_DNA"/>
</dbReference>
<accession>Q0U904</accession>
<name>Q0U904_PHANO</name>
<dbReference type="GeneID" id="5978906"/>
<proteinExistence type="predicted"/>
<dbReference type="VEuPathDB" id="FungiDB:JI435_117600"/>
<feature type="compositionally biased region" description="Low complexity" evidence="1">
    <location>
        <begin position="74"/>
        <end position="86"/>
    </location>
</feature>
<reference evidence="3" key="1">
    <citation type="journal article" date="2007" name="Plant Cell">
        <title>Dothideomycete-plant interactions illuminated by genome sequencing and EST analysis of the wheat pathogen Stagonospora nodorum.</title>
        <authorList>
            <person name="Hane J.K."/>
            <person name="Lowe R.G."/>
            <person name="Solomon P.S."/>
            <person name="Tan K.C."/>
            <person name="Schoch C.L."/>
            <person name="Spatafora J.W."/>
            <person name="Crous P.W."/>
            <person name="Kodira C."/>
            <person name="Birren B.W."/>
            <person name="Galagan J.E."/>
            <person name="Torriani S.F."/>
            <person name="McDonald B.A."/>
            <person name="Oliver R.P."/>
        </authorList>
    </citation>
    <scope>NUCLEOTIDE SEQUENCE [LARGE SCALE GENOMIC DNA]</scope>
    <source>
        <strain evidence="3">SN15 / ATCC MYA-4574 / FGSC 10173</strain>
    </source>
</reference>
<evidence type="ECO:0000313" key="2">
    <source>
        <dbReference type="EMBL" id="EAT80804.1"/>
    </source>
</evidence>
<dbReference type="eggNOG" id="ENOG502SSSU">
    <property type="taxonomic scope" value="Eukaryota"/>
</dbReference>
<dbReference type="HOGENOM" id="CLU_108111_0_0_1"/>
<dbReference type="AlphaFoldDB" id="Q0U904"/>
<feature type="region of interest" description="Disordered" evidence="1">
    <location>
        <begin position="53"/>
        <end position="94"/>
    </location>
</feature>
<dbReference type="RefSeq" id="XP_001801998.1">
    <property type="nucleotide sequence ID" value="XM_001801946.1"/>
</dbReference>
<dbReference type="KEGG" id="pno:SNOG_11760"/>
<feature type="region of interest" description="Disordered" evidence="1">
    <location>
        <begin position="1"/>
        <end position="41"/>
    </location>
</feature>
<evidence type="ECO:0000313" key="3">
    <source>
        <dbReference type="Proteomes" id="UP000001055"/>
    </source>
</evidence>
<dbReference type="Proteomes" id="UP000001055">
    <property type="component" value="Unassembled WGS sequence"/>
</dbReference>
<gene>
    <name evidence="2" type="ORF">SNOG_11760</name>
</gene>
<feature type="compositionally biased region" description="Pro residues" evidence="1">
    <location>
        <begin position="57"/>
        <end position="73"/>
    </location>
</feature>
<organism evidence="2 3">
    <name type="scientific">Phaeosphaeria nodorum (strain SN15 / ATCC MYA-4574 / FGSC 10173)</name>
    <name type="common">Glume blotch fungus</name>
    <name type="synonym">Parastagonospora nodorum</name>
    <dbReference type="NCBI Taxonomy" id="321614"/>
    <lineage>
        <taxon>Eukaryota</taxon>
        <taxon>Fungi</taxon>
        <taxon>Dikarya</taxon>
        <taxon>Ascomycota</taxon>
        <taxon>Pezizomycotina</taxon>
        <taxon>Dothideomycetes</taxon>
        <taxon>Pleosporomycetidae</taxon>
        <taxon>Pleosporales</taxon>
        <taxon>Pleosporineae</taxon>
        <taxon>Phaeosphaeriaceae</taxon>
        <taxon>Parastagonospora</taxon>
    </lineage>
</organism>
<sequence>MAHLTPSRPLTPSSEPSPAAPCTANDPPHSQPVVDFSPATVPYNESFENELMNLLLNPPPTPSAPTPLDPPMIPASSLPIPLSSPLRTHPSPIPGLFLTHANGYHTGGPGPSSETIRAFAEKVAREWGVDVRDTEGVRRVIEEKVQEVRERMGEREKAVRRNREVDEELEKLRLQRDAEVRVLEKMKGKR</sequence>
<dbReference type="InParanoid" id="Q0U904"/>
<dbReference type="OMA" id="THKNGYH"/>
<protein>
    <submittedName>
        <fullName evidence="2">Uncharacterized protein</fullName>
    </submittedName>
</protein>
<evidence type="ECO:0000256" key="1">
    <source>
        <dbReference type="SAM" id="MobiDB-lite"/>
    </source>
</evidence>